<keyword evidence="1" id="KW-1015">Disulfide bond</keyword>
<accession>A0A381V9H8</accession>
<evidence type="ECO:0000256" key="1">
    <source>
        <dbReference type="ARBA" id="ARBA00023157"/>
    </source>
</evidence>
<organism evidence="2">
    <name type="scientific">marine metagenome</name>
    <dbReference type="NCBI Taxonomy" id="408172"/>
    <lineage>
        <taxon>unclassified sequences</taxon>
        <taxon>metagenomes</taxon>
        <taxon>ecological metagenomes</taxon>
    </lineage>
</organism>
<evidence type="ECO:0000313" key="2">
    <source>
        <dbReference type="EMBL" id="SVA36804.1"/>
    </source>
</evidence>
<protein>
    <recommendedName>
        <fullName evidence="3">Cytochrome c domain-containing protein</fullName>
    </recommendedName>
</protein>
<gene>
    <name evidence="2" type="ORF">METZ01_LOCUS89658</name>
</gene>
<dbReference type="GO" id="GO:0016715">
    <property type="term" value="F:oxidoreductase activity, acting on paired donors, with incorporation or reduction of molecular oxygen, reduced ascorbate as one donor, and incorporation of one atom of oxygen"/>
    <property type="evidence" value="ECO:0007669"/>
    <property type="project" value="InterPro"/>
</dbReference>
<dbReference type="SUPFAM" id="SSF49742">
    <property type="entry name" value="PHM/PNGase F"/>
    <property type="match status" value="2"/>
</dbReference>
<dbReference type="AlphaFoldDB" id="A0A381V9H8"/>
<evidence type="ECO:0008006" key="3">
    <source>
        <dbReference type="Google" id="ProtNLM"/>
    </source>
</evidence>
<reference evidence="2" key="1">
    <citation type="submission" date="2018-05" db="EMBL/GenBank/DDBJ databases">
        <authorList>
            <person name="Lanie J.A."/>
            <person name="Ng W.-L."/>
            <person name="Kazmierczak K.M."/>
            <person name="Andrzejewski T.M."/>
            <person name="Davidsen T.M."/>
            <person name="Wayne K.J."/>
            <person name="Tettelin H."/>
            <person name="Glass J.I."/>
            <person name="Rusch D."/>
            <person name="Podicherti R."/>
            <person name="Tsui H.-C.T."/>
            <person name="Winkler M.E."/>
        </authorList>
    </citation>
    <scope>NUCLEOTIDE SEQUENCE</scope>
</reference>
<dbReference type="InterPro" id="IPR014784">
    <property type="entry name" value="Cu2_ascorb_mOase-like_C"/>
</dbReference>
<sequence length="454" mass="51375">MVEAQVRSGMRQVLSVGVLALGVVAVLTSTASAQSSDPSVTFARDVAPIFQEKCEACHRDGSMAPMSLVSYRETRPWARRIKAVIESREMPPWHLDQRVGIQDFKNDRSLSSAQIDTIVRWVDNGAPMGDLTDMPRPMTWPEGETWNYEELFGPPDLIIRSPAYTMPAQAQDVWYKPVVETGLTEPRWVRAIEIRPSTPEGRRITHHALARLQQEEPEFMIGNDPDEIGPGLFMEWAVGKQGEITRSDSGKLMLPESKIVWDIHYHAVGDEITNSAELAVYFHPKGYEPKYRQVLHLIHGIEGGSRGLDIPPNTVSVHQGFFALKKAGRVENFQPHMHLRGKAMSMEALLPDGRRRMLNHVDKYQFDWHNNYVYADDAAPLLPKGTLLRVTAWHDNTSANRDNPDPNQWVGWGDRTVDEMAHAWVNITYMSDEDLEVEIAEREASQLALTDQQP</sequence>
<dbReference type="Gene3D" id="2.60.120.230">
    <property type="match status" value="1"/>
</dbReference>
<name>A0A381V9H8_9ZZZZ</name>
<dbReference type="EMBL" id="UINC01008166">
    <property type="protein sequence ID" value="SVA36804.1"/>
    <property type="molecule type" value="Genomic_DNA"/>
</dbReference>
<proteinExistence type="predicted"/>
<dbReference type="InterPro" id="IPR008977">
    <property type="entry name" value="PHM/PNGase_F_dom_sf"/>
</dbReference>